<feature type="compositionally biased region" description="Basic and acidic residues" evidence="2">
    <location>
        <begin position="603"/>
        <end position="612"/>
    </location>
</feature>
<keyword evidence="1" id="KW-0175">Coiled coil</keyword>
<dbReference type="OrthoDB" id="1706811at2759"/>
<name>A0A5A7TCG8_CUCMM</name>
<feature type="compositionally biased region" description="Basic residues" evidence="2">
    <location>
        <begin position="124"/>
        <end position="139"/>
    </location>
</feature>
<feature type="coiled-coil region" evidence="1">
    <location>
        <begin position="176"/>
        <end position="203"/>
    </location>
</feature>
<accession>A0A5A7TCG8</accession>
<dbReference type="EMBL" id="SSTE01017061">
    <property type="protein sequence ID" value="KAA0040803.1"/>
    <property type="molecule type" value="Genomic_DNA"/>
</dbReference>
<feature type="compositionally biased region" description="Basic and acidic residues" evidence="2">
    <location>
        <begin position="67"/>
        <end position="82"/>
    </location>
</feature>
<feature type="compositionally biased region" description="Polar residues" evidence="2">
    <location>
        <begin position="83"/>
        <end position="96"/>
    </location>
</feature>
<feature type="region of interest" description="Disordered" evidence="2">
    <location>
        <begin position="124"/>
        <end position="149"/>
    </location>
</feature>
<reference evidence="4 5" key="1">
    <citation type="submission" date="2019-08" db="EMBL/GenBank/DDBJ databases">
        <title>Draft genome sequences of two oriental melons (Cucumis melo L. var makuwa).</title>
        <authorList>
            <person name="Kwon S.-Y."/>
        </authorList>
    </citation>
    <scope>NUCLEOTIDE SEQUENCE [LARGE SCALE GENOMIC DNA]</scope>
    <source>
        <strain evidence="5">cv. SW 3</strain>
        <tissue evidence="4">Leaf</tissue>
    </source>
</reference>
<evidence type="ECO:0000259" key="3">
    <source>
        <dbReference type="Pfam" id="PF22936"/>
    </source>
</evidence>
<evidence type="ECO:0000256" key="2">
    <source>
        <dbReference type="SAM" id="MobiDB-lite"/>
    </source>
</evidence>
<dbReference type="Pfam" id="PF22936">
    <property type="entry name" value="Pol_BBD"/>
    <property type="match status" value="1"/>
</dbReference>
<gene>
    <name evidence="4" type="ORF">E6C27_scaffold333G00180</name>
</gene>
<feature type="region of interest" description="Disordered" evidence="2">
    <location>
        <begin position="67"/>
        <end position="96"/>
    </location>
</feature>
<sequence length="665" mass="73436">MRCFLGPFADPQSHVKIQMGKLHAPDMALSSVTVSQSTGVYFTLVGNNVWQSMYELSCFGGEEEARKKAKEGQRADIEHTLETQENTTNDGNQTEETTNSFSAAVDAQMIVRTADNPLRANTRRCRTSTRRSFLHRQRQPTHPCNPFLHPRPILLPTPRFVGESSTHFNPNVQVSLGIAQQQLEGLQQQIAALEATLGTTSNTSAPMYFENSVTPFPTLSSSYVTNTVAQSIAYHFSGDKLNGNNYFSWWVNEDGQRPIPSLMEVCYEICLEEDCTSAMNISTIPSIDSAAFSARSSTSGNDKHNGKPISVCEHCQKNNGIPKNSIGSYMVVPQEIDRGLATLGAIVQSDIPQSFDLISVDGKNPWILDSGATDHLTGSSVHFVSYIPCDGNETFRIANGSLAPIAGKGKISPCAELFLNNVLHDLSSGKMIGTARHSKGLYLLNNDTSSSSTSRTSLLSSYFTTSEQDYHPSFPVSHLQRESESEESNSNRVIFLESTSAILVTIPSSDPHYTVLPTNQVPWKIYYRRNLRKEVGSPTKPLAPVQDSEPPRDQGMKNSTESCTNNMMNENDRSNVVVLENVKEKNSGNETGVRTGTSNNEAEQGHTGKLDEYDPSLDIPIALRKIQNFYNKPHSTIIPKSIYTALECPEWKNAVMEEMKALERK</sequence>
<dbReference type="AlphaFoldDB" id="A0A5A7TCG8"/>
<evidence type="ECO:0000256" key="1">
    <source>
        <dbReference type="SAM" id="Coils"/>
    </source>
</evidence>
<proteinExistence type="predicted"/>
<protein>
    <submittedName>
        <fullName evidence="4">Mitochondrial protein</fullName>
    </submittedName>
</protein>
<feature type="domain" description="Retrovirus-related Pol polyprotein from transposon TNT 1-94-like beta-barrel" evidence="3">
    <location>
        <begin position="366"/>
        <end position="424"/>
    </location>
</feature>
<comment type="caution">
    <text evidence="4">The sequence shown here is derived from an EMBL/GenBank/DDBJ whole genome shotgun (WGS) entry which is preliminary data.</text>
</comment>
<dbReference type="InterPro" id="IPR054722">
    <property type="entry name" value="PolX-like_BBD"/>
</dbReference>
<feature type="region of interest" description="Disordered" evidence="2">
    <location>
        <begin position="583"/>
        <end position="613"/>
    </location>
</feature>
<dbReference type="Proteomes" id="UP000321393">
    <property type="component" value="Unassembled WGS sequence"/>
</dbReference>
<organism evidence="4 5">
    <name type="scientific">Cucumis melo var. makuwa</name>
    <name type="common">Oriental melon</name>
    <dbReference type="NCBI Taxonomy" id="1194695"/>
    <lineage>
        <taxon>Eukaryota</taxon>
        <taxon>Viridiplantae</taxon>
        <taxon>Streptophyta</taxon>
        <taxon>Embryophyta</taxon>
        <taxon>Tracheophyta</taxon>
        <taxon>Spermatophyta</taxon>
        <taxon>Magnoliopsida</taxon>
        <taxon>eudicotyledons</taxon>
        <taxon>Gunneridae</taxon>
        <taxon>Pentapetalae</taxon>
        <taxon>rosids</taxon>
        <taxon>fabids</taxon>
        <taxon>Cucurbitales</taxon>
        <taxon>Cucurbitaceae</taxon>
        <taxon>Benincaseae</taxon>
        <taxon>Cucumis</taxon>
    </lineage>
</organism>
<feature type="region of interest" description="Disordered" evidence="2">
    <location>
        <begin position="536"/>
        <end position="568"/>
    </location>
</feature>
<feature type="compositionally biased region" description="Polar residues" evidence="2">
    <location>
        <begin position="588"/>
        <end position="602"/>
    </location>
</feature>
<evidence type="ECO:0000313" key="5">
    <source>
        <dbReference type="Proteomes" id="UP000321393"/>
    </source>
</evidence>
<evidence type="ECO:0000313" key="4">
    <source>
        <dbReference type="EMBL" id="KAA0040803.1"/>
    </source>
</evidence>
<feature type="compositionally biased region" description="Polar residues" evidence="2">
    <location>
        <begin position="556"/>
        <end position="568"/>
    </location>
</feature>